<dbReference type="NCBIfam" id="TIGR03862">
    <property type="entry name" value="flavo_PP4765"/>
    <property type="match status" value="1"/>
</dbReference>
<comment type="cofactor">
    <cofactor evidence="1">
        <name>FAD</name>
        <dbReference type="ChEBI" id="CHEBI:57692"/>
    </cofactor>
</comment>
<accession>A0A2S6IMR1</accession>
<dbReference type="InterPro" id="IPR022460">
    <property type="entry name" value="Flavoprotein_PP4765"/>
</dbReference>
<dbReference type="Gene3D" id="2.40.30.10">
    <property type="entry name" value="Translation factors"/>
    <property type="match status" value="1"/>
</dbReference>
<protein>
    <recommendedName>
        <fullName evidence="8">Aminoacetone oxidase family FAD-binding enzyme</fullName>
    </recommendedName>
</protein>
<reference evidence="6 7" key="1">
    <citation type="submission" date="2018-02" db="EMBL/GenBank/DDBJ databases">
        <title>Genomic Encyclopedia of Archaeal and Bacterial Type Strains, Phase II (KMG-II): from individual species to whole genera.</title>
        <authorList>
            <person name="Goeker M."/>
        </authorList>
    </citation>
    <scope>NUCLEOTIDE SEQUENCE [LARGE SCALE GENOMIC DNA]</scope>
    <source>
        <strain evidence="6 7">DSM 16809</strain>
    </source>
</reference>
<dbReference type="Pfam" id="PF03486">
    <property type="entry name" value="HI0933_like"/>
    <property type="match status" value="1"/>
</dbReference>
<keyword evidence="7" id="KW-1185">Reference proteome</keyword>
<dbReference type="RefSeq" id="WP_104514824.1">
    <property type="nucleotide sequence ID" value="NZ_MQVW01000002.1"/>
</dbReference>
<dbReference type="NCBIfam" id="TIGR00275">
    <property type="entry name" value="aminoacetone oxidase family FAD-binding enzyme"/>
    <property type="match status" value="1"/>
</dbReference>
<dbReference type="Pfam" id="PF22780">
    <property type="entry name" value="HI0933_like_1st"/>
    <property type="match status" value="1"/>
</dbReference>
<proteinExistence type="predicted"/>
<dbReference type="InterPro" id="IPR036188">
    <property type="entry name" value="FAD/NAD-bd_sf"/>
</dbReference>
<dbReference type="Proteomes" id="UP000239002">
    <property type="component" value="Unassembled WGS sequence"/>
</dbReference>
<dbReference type="InterPro" id="IPR004792">
    <property type="entry name" value="BaiN-like"/>
</dbReference>
<dbReference type="PANTHER" id="PTHR42887:SF1">
    <property type="entry name" value="BLR3961 PROTEIN"/>
    <property type="match status" value="1"/>
</dbReference>
<dbReference type="EMBL" id="PTJE01000002">
    <property type="protein sequence ID" value="PPK95513.1"/>
    <property type="molecule type" value="Genomic_DNA"/>
</dbReference>
<dbReference type="PANTHER" id="PTHR42887">
    <property type="entry name" value="OS12G0638800 PROTEIN"/>
    <property type="match status" value="1"/>
</dbReference>
<dbReference type="InterPro" id="IPR023166">
    <property type="entry name" value="BaiN-like_dom_sf"/>
</dbReference>
<feature type="domain" description="RsdA/BaiN/AoA(So)-like Rossmann fold-like" evidence="4">
    <location>
        <begin position="4"/>
        <end position="388"/>
    </location>
</feature>
<evidence type="ECO:0000259" key="5">
    <source>
        <dbReference type="Pfam" id="PF22780"/>
    </source>
</evidence>
<name>A0A2S6IMR1_9FLAO</name>
<organism evidence="6 7">
    <name type="scientific">Nonlabens xylanidelens</name>
    <dbReference type="NCBI Taxonomy" id="191564"/>
    <lineage>
        <taxon>Bacteria</taxon>
        <taxon>Pseudomonadati</taxon>
        <taxon>Bacteroidota</taxon>
        <taxon>Flavobacteriia</taxon>
        <taxon>Flavobacteriales</taxon>
        <taxon>Flavobacteriaceae</taxon>
        <taxon>Nonlabens</taxon>
    </lineage>
</organism>
<dbReference type="Gene3D" id="3.50.50.60">
    <property type="entry name" value="FAD/NAD(P)-binding domain"/>
    <property type="match status" value="1"/>
</dbReference>
<evidence type="ECO:0008006" key="8">
    <source>
        <dbReference type="Google" id="ProtNLM"/>
    </source>
</evidence>
<gene>
    <name evidence="6" type="ORF">LY01_01101</name>
</gene>
<dbReference type="SUPFAM" id="SSF51905">
    <property type="entry name" value="FAD/NAD(P)-binding domain"/>
    <property type="match status" value="1"/>
</dbReference>
<evidence type="ECO:0000313" key="7">
    <source>
        <dbReference type="Proteomes" id="UP000239002"/>
    </source>
</evidence>
<comment type="caution">
    <text evidence="6">The sequence shown here is derived from an EMBL/GenBank/DDBJ whole genome shotgun (WGS) entry which is preliminary data.</text>
</comment>
<dbReference type="InterPro" id="IPR057661">
    <property type="entry name" value="RsdA/BaiN/AoA(So)_Rossmann"/>
</dbReference>
<evidence type="ECO:0000256" key="1">
    <source>
        <dbReference type="ARBA" id="ARBA00001974"/>
    </source>
</evidence>
<evidence type="ECO:0000313" key="6">
    <source>
        <dbReference type="EMBL" id="PPK95513.1"/>
    </source>
</evidence>
<evidence type="ECO:0000259" key="4">
    <source>
        <dbReference type="Pfam" id="PF03486"/>
    </source>
</evidence>
<dbReference type="SUPFAM" id="SSF160996">
    <property type="entry name" value="HI0933 insert domain-like"/>
    <property type="match status" value="1"/>
</dbReference>
<keyword evidence="3" id="KW-0274">FAD</keyword>
<dbReference type="InterPro" id="IPR055178">
    <property type="entry name" value="RsdA/BaiN/AoA(So)-like_dom"/>
</dbReference>
<feature type="domain" description="RsdA/BaiN/AoA(So)-like insert" evidence="5">
    <location>
        <begin position="187"/>
        <end position="337"/>
    </location>
</feature>
<evidence type="ECO:0000256" key="3">
    <source>
        <dbReference type="ARBA" id="ARBA00022827"/>
    </source>
</evidence>
<dbReference type="Gene3D" id="1.10.8.260">
    <property type="entry name" value="HI0933 insert domain-like"/>
    <property type="match status" value="1"/>
</dbReference>
<sequence length="395" mass="44030">MKKSVAIIGGGPSAFLLAAFLDKEKFSTTIYEKNKTSGRKFLVAGKGGFNLTHSESIEKLINRYTPNNFLSTALLHFTNQDFRNWLEQIGIATYVGSSKRVYPEDGIKPIQVLNSILNHLKKKGVLFKYEHIFSGWDANNNPIINDTEVETDYTIFALGGASWSVTGSTGDWLSTFQGQSIDIQPFQASNCGFNINWNSKFIELNEGTPLKNIAICCNDVVQKGEAVITKFGLEGNAIYGLSPQIRQQLITHSTATIFIDFKPSLSLEKVISKIKLSNYRTTKDILKKELKLSAPQIDLLKFYLSKESYLDKEILASHIKQFPLEIINTASIEESISTVGGVDREALTENYELKILPNQYCIGEMIDWDAPTGGYLLQACSSTGVFLARHLNQIN</sequence>
<dbReference type="OrthoDB" id="5288829at2"/>
<evidence type="ECO:0000256" key="2">
    <source>
        <dbReference type="ARBA" id="ARBA00022630"/>
    </source>
</evidence>
<dbReference type="AlphaFoldDB" id="A0A2S6IMR1"/>
<keyword evidence="2" id="KW-0285">Flavoprotein</keyword>